<keyword evidence="3" id="KW-0560">Oxidoreductase</keyword>
<evidence type="ECO:0000256" key="5">
    <source>
        <dbReference type="ARBA" id="ARBA00023244"/>
    </source>
</evidence>
<dbReference type="AlphaFoldDB" id="A0A5P8NYK4"/>
<dbReference type="GO" id="GO:0019354">
    <property type="term" value="P:siroheme biosynthetic process"/>
    <property type="evidence" value="ECO:0007669"/>
    <property type="project" value="UniProtKB-UniPathway"/>
</dbReference>
<dbReference type="GO" id="GO:0043115">
    <property type="term" value="F:precorrin-2 dehydrogenase activity"/>
    <property type="evidence" value="ECO:0007669"/>
    <property type="project" value="UniProtKB-EC"/>
</dbReference>
<dbReference type="PANTHER" id="PTHR35330:SF1">
    <property type="entry name" value="SIROHEME BIOSYNTHESIS PROTEIN MET8"/>
    <property type="match status" value="1"/>
</dbReference>
<proteinExistence type="predicted"/>
<keyword evidence="9" id="KW-1185">Reference proteome</keyword>
<gene>
    <name evidence="8" type="ORF">FJR48_01640</name>
</gene>
<accession>A0A5P8NYK4</accession>
<dbReference type="Gene3D" id="3.30.160.110">
    <property type="entry name" value="Siroheme synthase, domain 2"/>
    <property type="match status" value="1"/>
</dbReference>
<dbReference type="KEGG" id="sulg:FJR48_01640"/>
<dbReference type="PANTHER" id="PTHR35330">
    <property type="entry name" value="SIROHEME BIOSYNTHESIS PROTEIN MET8"/>
    <property type="match status" value="1"/>
</dbReference>
<dbReference type="OrthoDB" id="9815856at2"/>
<reference evidence="8 9" key="1">
    <citation type="submission" date="2019-09" db="EMBL/GenBank/DDBJ databases">
        <title>Sulfurimonas gotlandica sp. nov., a chemoautotrophic and psychrotolerant epsilonproteobacterium isolated from a pelagic redoxcline, and an emended description of the genus Sulfurimonas.</title>
        <authorList>
            <person name="Wang S."/>
            <person name="Jiang L."/>
            <person name="Shao S."/>
        </authorList>
    </citation>
    <scope>NUCLEOTIDE SEQUENCE [LARGE SCALE GENOMIC DNA]</scope>
    <source>
        <strain evidence="8 9">GYSZ_1</strain>
    </source>
</reference>
<protein>
    <recommendedName>
        <fullName evidence="2">precorrin-2 dehydrogenase</fullName>
        <ecNumber evidence="2">1.3.1.76</ecNumber>
    </recommendedName>
</protein>
<dbReference type="NCBIfam" id="TIGR01470">
    <property type="entry name" value="cysG_Nterm"/>
    <property type="match status" value="1"/>
</dbReference>
<comment type="catalytic activity">
    <reaction evidence="6">
        <text>precorrin-2 + NAD(+) = sirohydrochlorin + NADH + 2 H(+)</text>
        <dbReference type="Rhea" id="RHEA:15613"/>
        <dbReference type="ChEBI" id="CHEBI:15378"/>
        <dbReference type="ChEBI" id="CHEBI:57540"/>
        <dbReference type="ChEBI" id="CHEBI:57945"/>
        <dbReference type="ChEBI" id="CHEBI:58351"/>
        <dbReference type="ChEBI" id="CHEBI:58827"/>
        <dbReference type="EC" id="1.3.1.76"/>
    </reaction>
</comment>
<keyword evidence="4" id="KW-0520">NAD</keyword>
<feature type="domain" description="Siroheme synthase central" evidence="7">
    <location>
        <begin position="120"/>
        <end position="141"/>
    </location>
</feature>
<dbReference type="Proteomes" id="UP000326944">
    <property type="component" value="Chromosome"/>
</dbReference>
<dbReference type="EMBL" id="CP043617">
    <property type="protein sequence ID" value="QFR48496.1"/>
    <property type="molecule type" value="Genomic_DNA"/>
</dbReference>
<keyword evidence="5" id="KW-0627">Porphyrin biosynthesis</keyword>
<evidence type="ECO:0000313" key="9">
    <source>
        <dbReference type="Proteomes" id="UP000326944"/>
    </source>
</evidence>
<evidence type="ECO:0000256" key="1">
    <source>
        <dbReference type="ARBA" id="ARBA00005010"/>
    </source>
</evidence>
<dbReference type="SUPFAM" id="SSF75615">
    <property type="entry name" value="Siroheme synthase middle domains-like"/>
    <property type="match status" value="1"/>
</dbReference>
<evidence type="ECO:0000256" key="4">
    <source>
        <dbReference type="ARBA" id="ARBA00023027"/>
    </source>
</evidence>
<evidence type="ECO:0000256" key="3">
    <source>
        <dbReference type="ARBA" id="ARBA00023002"/>
    </source>
</evidence>
<organism evidence="8 9">
    <name type="scientific">Sulfurimonas lithotrophica</name>
    <dbReference type="NCBI Taxonomy" id="2590022"/>
    <lineage>
        <taxon>Bacteria</taxon>
        <taxon>Pseudomonadati</taxon>
        <taxon>Campylobacterota</taxon>
        <taxon>Epsilonproteobacteria</taxon>
        <taxon>Campylobacterales</taxon>
        <taxon>Sulfurimonadaceae</taxon>
        <taxon>Sulfurimonas</taxon>
    </lineage>
</organism>
<evidence type="ECO:0000259" key="7">
    <source>
        <dbReference type="Pfam" id="PF14824"/>
    </source>
</evidence>
<dbReference type="RefSeq" id="WP_152306439.1">
    <property type="nucleotide sequence ID" value="NZ_CP043617.1"/>
</dbReference>
<dbReference type="InterPro" id="IPR028161">
    <property type="entry name" value="Met8-like"/>
</dbReference>
<dbReference type="InterPro" id="IPR036291">
    <property type="entry name" value="NAD(P)-bd_dom_sf"/>
</dbReference>
<dbReference type="InterPro" id="IPR006367">
    <property type="entry name" value="Sirohaem_synthase_N"/>
</dbReference>
<evidence type="ECO:0000256" key="2">
    <source>
        <dbReference type="ARBA" id="ARBA00012400"/>
    </source>
</evidence>
<evidence type="ECO:0000313" key="8">
    <source>
        <dbReference type="EMBL" id="QFR48496.1"/>
    </source>
</evidence>
<dbReference type="Pfam" id="PF14824">
    <property type="entry name" value="Sirohm_synth_M"/>
    <property type="match status" value="1"/>
</dbReference>
<comment type="pathway">
    <text evidence="1">Porphyrin-containing compound metabolism; siroheme biosynthesis; sirohydrochlorin from precorrin-2: step 1/1.</text>
</comment>
<dbReference type="EC" id="1.3.1.76" evidence="2"/>
<dbReference type="Gene3D" id="3.40.50.720">
    <property type="entry name" value="NAD(P)-binding Rossmann-like Domain"/>
    <property type="match status" value="1"/>
</dbReference>
<dbReference type="SUPFAM" id="SSF51735">
    <property type="entry name" value="NAD(P)-binding Rossmann-fold domains"/>
    <property type="match status" value="1"/>
</dbReference>
<evidence type="ECO:0000256" key="6">
    <source>
        <dbReference type="ARBA" id="ARBA00047561"/>
    </source>
</evidence>
<sequence length="192" mass="21824">MAYFPAFFKLDNKKILIVGGGYIAYEKLDHLLDFTKDISVIALELSADMKKLIETNNLSYEQRAYKVGDIKDFAVVIVAVDDIPLQADIFKESKKYNCLCNAVDSVDYCDFIFPSYIKKDDLTIAVSTSGASPAMAKRIRMYLEDTIPDSVGEFLKEMKKLRSTLPKGKERMKMLDEKAKKYIQGWKNGNES</sequence>
<dbReference type="InterPro" id="IPR028281">
    <property type="entry name" value="Sirohaem_synthase_central"/>
</dbReference>
<dbReference type="UniPathway" id="UPA00262">
    <property type="reaction ID" value="UER00222"/>
</dbReference>
<dbReference type="GO" id="GO:0004325">
    <property type="term" value="F:ferrochelatase activity"/>
    <property type="evidence" value="ECO:0007669"/>
    <property type="project" value="InterPro"/>
</dbReference>
<name>A0A5P8NYK4_9BACT</name>
<dbReference type="Pfam" id="PF13241">
    <property type="entry name" value="NAD_binding_7"/>
    <property type="match status" value="1"/>
</dbReference>